<feature type="domain" description="DNA-binding transcriptional repressor CapW C-terminal dimerisation" evidence="2">
    <location>
        <begin position="209"/>
        <end position="277"/>
    </location>
</feature>
<proteinExistence type="predicted"/>
<keyword evidence="5" id="KW-1185">Reference proteome</keyword>
<dbReference type="Proteomes" id="UP000609530">
    <property type="component" value="Unassembled WGS sequence"/>
</dbReference>
<dbReference type="InterPro" id="IPR059020">
    <property type="entry name" value="CapW_CTD"/>
</dbReference>
<name>A0ABS6QCA2_9PSED</name>
<reference evidence="4 5" key="1">
    <citation type="journal article" date="2020" name="Microorganisms">
        <title>Reliable Identification of Environmental Pseudomonas Isolates Using the rpoD Gene.</title>
        <authorList>
            <consortium name="The Broad Institute Genome Sequencing Platform"/>
            <person name="Girard L."/>
            <person name="Lood C."/>
            <person name="Rokni-Zadeh H."/>
            <person name="van Noort V."/>
            <person name="Lavigne R."/>
            <person name="De Mot R."/>
        </authorList>
    </citation>
    <scope>NUCLEOTIDE SEQUENCE [LARGE SCALE GENOMIC DNA]</scope>
    <source>
        <strain evidence="4 5">RD9SR1</strain>
    </source>
</reference>
<dbReference type="InterPro" id="IPR059019">
    <property type="entry name" value="WHD_CapW"/>
</dbReference>
<comment type="caution">
    <text evidence="4">The sequence shown here is derived from an EMBL/GenBank/DDBJ whole genome shotgun (WGS) entry which is preliminary data.</text>
</comment>
<dbReference type="PANTHER" id="PTHR34580">
    <property type="match status" value="1"/>
</dbReference>
<evidence type="ECO:0000259" key="1">
    <source>
        <dbReference type="Pfam" id="PF13280"/>
    </source>
</evidence>
<feature type="domain" description="WYL" evidence="1">
    <location>
        <begin position="121"/>
        <end position="186"/>
    </location>
</feature>
<dbReference type="EMBL" id="JABWRZ020000001">
    <property type="protein sequence ID" value="MBV4491589.1"/>
    <property type="molecule type" value="Genomic_DNA"/>
</dbReference>
<dbReference type="InterPro" id="IPR016634">
    <property type="entry name" value="CapW-like"/>
</dbReference>
<gene>
    <name evidence="4" type="ORF">HU760_013405</name>
</gene>
<dbReference type="Pfam" id="PF13280">
    <property type="entry name" value="WYL"/>
    <property type="match status" value="1"/>
</dbReference>
<dbReference type="InterPro" id="IPR051534">
    <property type="entry name" value="CBASS_pafABC_assoc_protein"/>
</dbReference>
<accession>A0ABS6QCA2</accession>
<protein>
    <submittedName>
        <fullName evidence="4">WYL domain-containing protein</fullName>
    </submittedName>
</protein>
<feature type="domain" description="DNA-binding transcriptional repressor CapW winged helix-turn-helix" evidence="3">
    <location>
        <begin position="13"/>
        <end position="91"/>
    </location>
</feature>
<evidence type="ECO:0000259" key="3">
    <source>
        <dbReference type="Pfam" id="PF26109"/>
    </source>
</evidence>
<dbReference type="PIRSF" id="PIRSF015558">
    <property type="entry name" value="Txn_reg_DeoR_prd"/>
    <property type="match status" value="1"/>
</dbReference>
<evidence type="ECO:0000313" key="4">
    <source>
        <dbReference type="EMBL" id="MBV4491589.1"/>
    </source>
</evidence>
<dbReference type="PROSITE" id="PS52050">
    <property type="entry name" value="WYL"/>
    <property type="match status" value="1"/>
</dbReference>
<sequence>MMTKDIADHSQAQQERLAYIELNLWFLGEVRRQMLVRRFQIKAASATRDLALYASLNPGNLTYDVSAKTFFITPSFQPMYSFSSQRVMTWLSQGFADGFPGVWAAGVPALQPARLGNPSLETLGVVTRAIFQQQPLLIRYESLSGASERVIVPHVLVDNGLRWHVRGFDRKTQEFRDFVVTRIIEPRILDNDVPLDYETRESDNQWNHQVTLEMVHHPDQPRPEVTHLDYEMQEGVLRMTVQALTAGYTLRQWSVDCSPDHSLRGPEYRLWLRNNEVLIGVDNALLAPGFSESTAG</sequence>
<evidence type="ECO:0000313" key="5">
    <source>
        <dbReference type="Proteomes" id="UP000609530"/>
    </source>
</evidence>
<dbReference type="Pfam" id="PF26107">
    <property type="entry name" value="BrxR_CTD"/>
    <property type="match status" value="1"/>
</dbReference>
<evidence type="ECO:0000259" key="2">
    <source>
        <dbReference type="Pfam" id="PF26107"/>
    </source>
</evidence>
<dbReference type="InterPro" id="IPR026881">
    <property type="entry name" value="WYL_dom"/>
</dbReference>
<dbReference type="PANTHER" id="PTHR34580:SF1">
    <property type="entry name" value="PROTEIN PAFC"/>
    <property type="match status" value="1"/>
</dbReference>
<organism evidence="4 5">
    <name type="scientific">Pseudomonas oryzicola</name>
    <dbReference type="NCBI Taxonomy" id="485876"/>
    <lineage>
        <taxon>Bacteria</taxon>
        <taxon>Pseudomonadati</taxon>
        <taxon>Pseudomonadota</taxon>
        <taxon>Gammaproteobacteria</taxon>
        <taxon>Pseudomonadales</taxon>
        <taxon>Pseudomonadaceae</taxon>
        <taxon>Pseudomonas</taxon>
    </lineage>
</organism>
<dbReference type="Pfam" id="PF26109">
    <property type="entry name" value="WHD_BrxR"/>
    <property type="match status" value="1"/>
</dbReference>